<keyword evidence="4" id="KW-0560">Oxidoreductase</keyword>
<feature type="domain" description="FAD-binding" evidence="6">
    <location>
        <begin position="307"/>
        <end position="371"/>
    </location>
</feature>
<feature type="domain" description="FAD-binding" evidence="6">
    <location>
        <begin position="10"/>
        <end position="180"/>
    </location>
</feature>
<evidence type="ECO:0000256" key="5">
    <source>
        <dbReference type="ARBA" id="ARBA00023033"/>
    </source>
</evidence>
<dbReference type="InterPro" id="IPR002938">
    <property type="entry name" value="FAD-bd"/>
</dbReference>
<evidence type="ECO:0000256" key="3">
    <source>
        <dbReference type="ARBA" id="ARBA00022827"/>
    </source>
</evidence>
<proteinExistence type="predicted"/>
<reference evidence="7" key="1">
    <citation type="journal article" date="2020" name="Stud. Mycol.">
        <title>101 Dothideomycetes genomes: a test case for predicting lifestyles and emergence of pathogens.</title>
        <authorList>
            <person name="Haridas S."/>
            <person name="Albert R."/>
            <person name="Binder M."/>
            <person name="Bloem J."/>
            <person name="Labutti K."/>
            <person name="Salamov A."/>
            <person name="Andreopoulos B."/>
            <person name="Baker S."/>
            <person name="Barry K."/>
            <person name="Bills G."/>
            <person name="Bluhm B."/>
            <person name="Cannon C."/>
            <person name="Castanera R."/>
            <person name="Culley D."/>
            <person name="Daum C."/>
            <person name="Ezra D."/>
            <person name="Gonzalez J."/>
            <person name="Henrissat B."/>
            <person name="Kuo A."/>
            <person name="Liang C."/>
            <person name="Lipzen A."/>
            <person name="Lutzoni F."/>
            <person name="Magnuson J."/>
            <person name="Mondo S."/>
            <person name="Nolan M."/>
            <person name="Ohm R."/>
            <person name="Pangilinan J."/>
            <person name="Park H.-J."/>
            <person name="Ramirez L."/>
            <person name="Alfaro M."/>
            <person name="Sun H."/>
            <person name="Tritt A."/>
            <person name="Yoshinaga Y."/>
            <person name="Zwiers L.-H."/>
            <person name="Turgeon B."/>
            <person name="Goodwin S."/>
            <person name="Spatafora J."/>
            <person name="Crous P."/>
            <person name="Grigoriev I."/>
        </authorList>
    </citation>
    <scope>NUCLEOTIDE SEQUENCE</scope>
    <source>
        <strain evidence="7">CBS 116435</strain>
    </source>
</reference>
<keyword evidence="3" id="KW-0274">FAD</keyword>
<evidence type="ECO:0000256" key="4">
    <source>
        <dbReference type="ARBA" id="ARBA00023002"/>
    </source>
</evidence>
<evidence type="ECO:0000256" key="1">
    <source>
        <dbReference type="ARBA" id="ARBA00001974"/>
    </source>
</evidence>
<keyword evidence="5" id="KW-0503">Monooxygenase</keyword>
<evidence type="ECO:0000259" key="6">
    <source>
        <dbReference type="Pfam" id="PF01494"/>
    </source>
</evidence>
<dbReference type="EMBL" id="MU003856">
    <property type="protein sequence ID" value="KAF2716966.1"/>
    <property type="molecule type" value="Genomic_DNA"/>
</dbReference>
<dbReference type="SUPFAM" id="SSF51905">
    <property type="entry name" value="FAD/NAD(P)-binding domain"/>
    <property type="match status" value="1"/>
</dbReference>
<dbReference type="Gene3D" id="3.50.50.60">
    <property type="entry name" value="FAD/NAD(P)-binding domain"/>
    <property type="match status" value="1"/>
</dbReference>
<dbReference type="Proteomes" id="UP000799441">
    <property type="component" value="Unassembled WGS sequence"/>
</dbReference>
<keyword evidence="8" id="KW-1185">Reference proteome</keyword>
<evidence type="ECO:0000313" key="7">
    <source>
        <dbReference type="EMBL" id="KAF2716966.1"/>
    </source>
</evidence>
<dbReference type="InterPro" id="IPR036188">
    <property type="entry name" value="FAD/NAD-bd_sf"/>
</dbReference>
<dbReference type="PANTHER" id="PTHR47178:SF2">
    <property type="entry name" value="FAD-BINDING DOMAIN-CONTAINING PROTEIN"/>
    <property type="match status" value="1"/>
</dbReference>
<gene>
    <name evidence="7" type="ORF">K431DRAFT_323479</name>
</gene>
<comment type="cofactor">
    <cofactor evidence="1">
        <name>FAD</name>
        <dbReference type="ChEBI" id="CHEBI:57692"/>
    </cofactor>
</comment>
<dbReference type="AlphaFoldDB" id="A0A9P4Q240"/>
<dbReference type="GO" id="GO:0004497">
    <property type="term" value="F:monooxygenase activity"/>
    <property type="evidence" value="ECO:0007669"/>
    <property type="project" value="UniProtKB-KW"/>
</dbReference>
<keyword evidence="2" id="KW-0285">Flavoprotein</keyword>
<dbReference type="GO" id="GO:0071949">
    <property type="term" value="F:FAD binding"/>
    <property type="evidence" value="ECO:0007669"/>
    <property type="project" value="InterPro"/>
</dbReference>
<dbReference type="OrthoDB" id="47494at2759"/>
<dbReference type="PANTHER" id="PTHR47178">
    <property type="entry name" value="MONOOXYGENASE, FAD-BINDING"/>
    <property type="match status" value="1"/>
</dbReference>
<name>A0A9P4Q240_9PEZI</name>
<sequence>MESVADSKPHVLIVGAGITGLAIAQGLKKAGIPYSIFESEGADTFRPREWTMGLHWGVPLLEGLIPEDLVSRMDEAVVDPTLDYMTPPTNGSRIYDGITGEMLKELAVDGKLIRVSRRKLRTLLMEGIDVQYGHALENVELSDDGQNVTAVFKNGSKHIGTSLIGSDGPRSAVRGFLFGDQAAAEALKGMIHMSTTFSYGNAEKAQTLRAAHPVWSMMIHPEVFVYYSVQDVPSPEKPEDWKFFLFACWLGDNGEEIKALPAKERLRLLKDKTKVIAEPFRSAVQGVPDDVNFPYLDMIQWAGPTHNTHNGRVTLAGDAAHPMSPYRGQGCNNALQDAHNFVQAVTEISKEPSSQAQLIQAYADEMSKRGAEEVILSEKNARMMLSYHGFKESPYFKVGLSKQHTKAS</sequence>
<comment type="caution">
    <text evidence="7">The sequence shown here is derived from an EMBL/GenBank/DDBJ whole genome shotgun (WGS) entry which is preliminary data.</text>
</comment>
<accession>A0A9P4Q240</accession>
<evidence type="ECO:0000313" key="8">
    <source>
        <dbReference type="Proteomes" id="UP000799441"/>
    </source>
</evidence>
<dbReference type="Pfam" id="PF01494">
    <property type="entry name" value="FAD_binding_3"/>
    <property type="match status" value="2"/>
</dbReference>
<organism evidence="7 8">
    <name type="scientific">Polychaeton citri CBS 116435</name>
    <dbReference type="NCBI Taxonomy" id="1314669"/>
    <lineage>
        <taxon>Eukaryota</taxon>
        <taxon>Fungi</taxon>
        <taxon>Dikarya</taxon>
        <taxon>Ascomycota</taxon>
        <taxon>Pezizomycotina</taxon>
        <taxon>Dothideomycetes</taxon>
        <taxon>Dothideomycetidae</taxon>
        <taxon>Capnodiales</taxon>
        <taxon>Capnodiaceae</taxon>
        <taxon>Polychaeton</taxon>
    </lineage>
</organism>
<protein>
    <submittedName>
        <fullName evidence="7">FAD/NAD(P)-binding domain-containing protein</fullName>
    </submittedName>
</protein>
<evidence type="ECO:0000256" key="2">
    <source>
        <dbReference type="ARBA" id="ARBA00022630"/>
    </source>
</evidence>
<dbReference type="PRINTS" id="PR00420">
    <property type="entry name" value="RNGMNOXGNASE"/>
</dbReference>